<reference evidence="3" key="1">
    <citation type="submission" date="2018-01" db="EMBL/GenBank/DDBJ databases">
        <title>An insight into the sialome of Amazonian anophelines.</title>
        <authorList>
            <person name="Ribeiro J.M."/>
            <person name="Scarpassa V."/>
            <person name="Calvo E."/>
        </authorList>
    </citation>
    <scope>NUCLEOTIDE SEQUENCE</scope>
</reference>
<name>A0A2M4D6X6_ANODA</name>
<accession>A0A2M4D6X6</accession>
<feature type="signal peptide" evidence="2">
    <location>
        <begin position="1"/>
        <end position="17"/>
    </location>
</feature>
<dbReference type="EMBL" id="GGFL01009108">
    <property type="protein sequence ID" value="MBW73286.1"/>
    <property type="molecule type" value="Transcribed_RNA"/>
</dbReference>
<organism evidence="3">
    <name type="scientific">Anopheles darlingi</name>
    <name type="common">Mosquito</name>
    <dbReference type="NCBI Taxonomy" id="43151"/>
    <lineage>
        <taxon>Eukaryota</taxon>
        <taxon>Metazoa</taxon>
        <taxon>Ecdysozoa</taxon>
        <taxon>Arthropoda</taxon>
        <taxon>Hexapoda</taxon>
        <taxon>Insecta</taxon>
        <taxon>Pterygota</taxon>
        <taxon>Neoptera</taxon>
        <taxon>Endopterygota</taxon>
        <taxon>Diptera</taxon>
        <taxon>Nematocera</taxon>
        <taxon>Culicoidea</taxon>
        <taxon>Culicidae</taxon>
        <taxon>Anophelinae</taxon>
        <taxon>Anopheles</taxon>
    </lineage>
</organism>
<keyword evidence="1" id="KW-0812">Transmembrane</keyword>
<keyword evidence="1" id="KW-0472">Membrane</keyword>
<evidence type="ECO:0000313" key="3">
    <source>
        <dbReference type="EMBL" id="MBW73286.1"/>
    </source>
</evidence>
<protein>
    <recommendedName>
        <fullName evidence="4">Secreted protein</fullName>
    </recommendedName>
</protein>
<feature type="chain" id="PRO_5014643296" description="Secreted protein" evidence="2">
    <location>
        <begin position="18"/>
        <end position="78"/>
    </location>
</feature>
<evidence type="ECO:0008006" key="4">
    <source>
        <dbReference type="Google" id="ProtNLM"/>
    </source>
</evidence>
<keyword evidence="2" id="KW-0732">Signal</keyword>
<feature type="transmembrane region" description="Helical" evidence="1">
    <location>
        <begin position="33"/>
        <end position="59"/>
    </location>
</feature>
<evidence type="ECO:0000256" key="2">
    <source>
        <dbReference type="SAM" id="SignalP"/>
    </source>
</evidence>
<evidence type="ECO:0000256" key="1">
    <source>
        <dbReference type="SAM" id="Phobius"/>
    </source>
</evidence>
<sequence length="78" mass="8864">MRRMFLFCFLSPPSTLAIFPLSNQPCPTAQSTRLFVTLLLLPYLLSAFHTLSLSFFLLIPFDSPLPRANNCVVTSRRD</sequence>
<keyword evidence="1" id="KW-1133">Transmembrane helix</keyword>
<dbReference type="AlphaFoldDB" id="A0A2M4D6X6"/>
<proteinExistence type="predicted"/>